<dbReference type="EMBL" id="CAJB01000001">
    <property type="protein sequence ID" value="CCH75928.1"/>
    <property type="molecule type" value="Genomic_DNA"/>
</dbReference>
<evidence type="ECO:0000256" key="1">
    <source>
        <dbReference type="SAM" id="MobiDB-lite"/>
    </source>
</evidence>
<feature type="compositionally biased region" description="Basic and acidic residues" evidence="1">
    <location>
        <begin position="1"/>
        <end position="11"/>
    </location>
</feature>
<dbReference type="Proteomes" id="UP000035721">
    <property type="component" value="Unassembled WGS sequence"/>
</dbReference>
<sequence length="120" mass="12657">MSLHDTLREVSRSQGPSDFAVGGSAHAPVEVCRSVREISAPRVDTKFAERHRSTLAGFLGVPSSTGGFLAGLGLRTKPESVRVRIDPWVGRSAGLPSALVSLSCGRASCARSTWPRDSPA</sequence>
<gene>
    <name evidence="2" type="ORF">BN12_10075</name>
</gene>
<dbReference type="AlphaFoldDB" id="A0A077LSL2"/>
<reference evidence="2 3" key="1">
    <citation type="journal article" date="2013" name="ISME J.">
        <title>A metabolic model for members of the genus Tetrasphaera involved in enhanced biological phosphorus removal.</title>
        <authorList>
            <person name="Kristiansen R."/>
            <person name="Nguyen H.T.T."/>
            <person name="Saunders A.M."/>
            <person name="Nielsen J.L."/>
            <person name="Wimmer R."/>
            <person name="Le V.Q."/>
            <person name="McIlroy S.J."/>
            <person name="Petrovski S."/>
            <person name="Seviour R.J."/>
            <person name="Calteau A."/>
            <person name="Nielsen K.L."/>
            <person name="Nielsen P.H."/>
        </authorList>
    </citation>
    <scope>NUCLEOTIDE SEQUENCE [LARGE SCALE GENOMIC DNA]</scope>
    <source>
        <strain evidence="2 3">T1-X7</strain>
    </source>
</reference>
<evidence type="ECO:0000313" key="3">
    <source>
        <dbReference type="Proteomes" id="UP000035721"/>
    </source>
</evidence>
<evidence type="ECO:0000313" key="2">
    <source>
        <dbReference type="EMBL" id="CCH75928.1"/>
    </source>
</evidence>
<keyword evidence="3" id="KW-1185">Reference proteome</keyword>
<comment type="caution">
    <text evidence="2">The sequence shown here is derived from an EMBL/GenBank/DDBJ whole genome shotgun (WGS) entry which is preliminary data.</text>
</comment>
<name>A0A077LSL2_9MICO</name>
<feature type="region of interest" description="Disordered" evidence="1">
    <location>
        <begin position="1"/>
        <end position="26"/>
    </location>
</feature>
<proteinExistence type="predicted"/>
<protein>
    <submittedName>
        <fullName evidence="2">Uncharacterized protein</fullName>
    </submittedName>
</protein>
<dbReference type="STRING" id="1194083.BN12_10075"/>
<organism evidence="2 3">
    <name type="scientific">Nostocoides japonicum T1-X7</name>
    <dbReference type="NCBI Taxonomy" id="1194083"/>
    <lineage>
        <taxon>Bacteria</taxon>
        <taxon>Bacillati</taxon>
        <taxon>Actinomycetota</taxon>
        <taxon>Actinomycetes</taxon>
        <taxon>Micrococcales</taxon>
        <taxon>Intrasporangiaceae</taxon>
        <taxon>Nostocoides</taxon>
    </lineage>
</organism>
<accession>A0A077LSL2</accession>